<organism evidence="2">
    <name type="scientific">freshwater metagenome</name>
    <dbReference type="NCBI Taxonomy" id="449393"/>
    <lineage>
        <taxon>unclassified sequences</taxon>
        <taxon>metagenomes</taxon>
        <taxon>ecological metagenomes</taxon>
    </lineage>
</organism>
<feature type="domain" description="DinB-like" evidence="1">
    <location>
        <begin position="19"/>
        <end position="157"/>
    </location>
</feature>
<accession>A0A6J6QQY3</accession>
<dbReference type="SUPFAM" id="SSF109854">
    <property type="entry name" value="DinB/YfiT-like putative metalloenzymes"/>
    <property type="match status" value="1"/>
</dbReference>
<dbReference type="InterPro" id="IPR024775">
    <property type="entry name" value="DinB-like"/>
</dbReference>
<name>A0A6J6QQY3_9ZZZZ</name>
<dbReference type="Pfam" id="PF12867">
    <property type="entry name" value="DinB_2"/>
    <property type="match status" value="1"/>
</dbReference>
<gene>
    <name evidence="2" type="ORF">UFOPK2657_00666</name>
</gene>
<reference evidence="2" key="1">
    <citation type="submission" date="2020-05" db="EMBL/GenBank/DDBJ databases">
        <authorList>
            <person name="Chiriac C."/>
            <person name="Salcher M."/>
            <person name="Ghai R."/>
            <person name="Kavagutti S V."/>
        </authorList>
    </citation>
    <scope>NUCLEOTIDE SEQUENCE</scope>
</reference>
<proteinExistence type="predicted"/>
<dbReference type="Gene3D" id="1.20.120.450">
    <property type="entry name" value="dinb family like domain"/>
    <property type="match status" value="1"/>
</dbReference>
<dbReference type="InterPro" id="IPR034660">
    <property type="entry name" value="DinB/YfiT-like"/>
</dbReference>
<evidence type="ECO:0000259" key="1">
    <source>
        <dbReference type="Pfam" id="PF12867"/>
    </source>
</evidence>
<protein>
    <submittedName>
        <fullName evidence="2">Unannotated protein</fullName>
    </submittedName>
</protein>
<dbReference type="EMBL" id="CAEZYG010000107">
    <property type="protein sequence ID" value="CAB4714191.1"/>
    <property type="molecule type" value="Genomic_DNA"/>
</dbReference>
<dbReference type="AlphaFoldDB" id="A0A6J6QQY3"/>
<evidence type="ECO:0000313" key="2">
    <source>
        <dbReference type="EMBL" id="CAB4714191.1"/>
    </source>
</evidence>
<sequence length="189" mass="21209">MSNELILDSLQRRMKALHSLYDQALDTMTIDHVNHFEREGVLPIAFSLFHIINVIDGSLMMITGAMPVWNDEWNARVQPSIADNGKSKTVEEMIGQRIGNYEAFKEYLQTVFGRVHEWLATLDPNELTRVVIPRPFGPQIASTYSARVAGEVGITVLDAVECWIYQHGLRHMGEIELARGLVGLGGMTS</sequence>